<accession>A0A2V3IS77</accession>
<evidence type="ECO:0000313" key="1">
    <source>
        <dbReference type="EMBL" id="PXF44949.1"/>
    </source>
</evidence>
<comment type="caution">
    <text evidence="1">The sequence shown here is derived from an EMBL/GenBank/DDBJ whole genome shotgun (WGS) entry which is preliminary data.</text>
</comment>
<dbReference type="AlphaFoldDB" id="A0A2V3IS77"/>
<dbReference type="OrthoDB" id="2105077at2759"/>
<sequence>MLAFCINEFFYAPEIAQAMLKRQQAEAIVQVRETIVRGAKHIAIDAEQDNGHELQFSQEKNADLLGNLLIVLVGDKDVMPTLQVT</sequence>
<keyword evidence="2" id="KW-1185">Reference proteome</keyword>
<organism evidence="1 2">
    <name type="scientific">Gracilariopsis chorda</name>
    <dbReference type="NCBI Taxonomy" id="448386"/>
    <lineage>
        <taxon>Eukaryota</taxon>
        <taxon>Rhodophyta</taxon>
        <taxon>Florideophyceae</taxon>
        <taxon>Rhodymeniophycidae</taxon>
        <taxon>Gracilariales</taxon>
        <taxon>Gracilariaceae</taxon>
        <taxon>Gracilariopsis</taxon>
    </lineage>
</organism>
<dbReference type="PANTHER" id="PTHR43446">
    <property type="entry name" value="MEMBRANE PROTEIN-RELATED"/>
    <property type="match status" value="1"/>
</dbReference>
<reference evidence="1 2" key="1">
    <citation type="journal article" date="2018" name="Mol. Biol. Evol.">
        <title>Analysis of the draft genome of the red seaweed Gracilariopsis chorda provides insights into genome size evolution in Rhodophyta.</title>
        <authorList>
            <person name="Lee J."/>
            <person name="Yang E.C."/>
            <person name="Graf L."/>
            <person name="Yang J.H."/>
            <person name="Qiu H."/>
            <person name="Zel Zion U."/>
            <person name="Chan C.X."/>
            <person name="Stephens T.G."/>
            <person name="Weber A.P.M."/>
            <person name="Boo G.H."/>
            <person name="Boo S.M."/>
            <person name="Kim K.M."/>
            <person name="Shin Y."/>
            <person name="Jung M."/>
            <person name="Lee S.J."/>
            <person name="Yim H.S."/>
            <person name="Lee J.H."/>
            <person name="Bhattacharya D."/>
            <person name="Yoon H.S."/>
        </authorList>
    </citation>
    <scope>NUCLEOTIDE SEQUENCE [LARGE SCALE GENOMIC DNA]</scope>
    <source>
        <strain evidence="1 2">SKKU-2015</strain>
        <tissue evidence="1">Whole body</tissue>
    </source>
</reference>
<dbReference type="Proteomes" id="UP000247409">
    <property type="component" value="Unassembled WGS sequence"/>
</dbReference>
<evidence type="ECO:0000313" key="2">
    <source>
        <dbReference type="Proteomes" id="UP000247409"/>
    </source>
</evidence>
<dbReference type="EMBL" id="NBIV01000077">
    <property type="protein sequence ID" value="PXF44949.1"/>
    <property type="molecule type" value="Genomic_DNA"/>
</dbReference>
<proteinExistence type="predicted"/>
<protein>
    <submittedName>
        <fullName evidence="1">Uncharacterized protein</fullName>
    </submittedName>
</protein>
<gene>
    <name evidence="1" type="ORF">BWQ96_05313</name>
</gene>
<name>A0A2V3IS77_9FLOR</name>
<dbReference type="PANTHER" id="PTHR43446:SF1">
    <property type="entry name" value="BAND 7 DOMAIN-CONTAINING PROTEIN"/>
    <property type="match status" value="1"/>
</dbReference>